<proteinExistence type="predicted"/>
<sequence length="224" mass="26361">MRHLNQLNLRLQGKNCIFPTLVGHISSFVNKLMLFCNDFGEQRLTHFTLMQELANKVSRTPNYDRFKNLISILLGSFNTRFEDFQKDKMNVDLFINPFSISLQDINCYSAEIQIEIIDLQNHTVLKTKYREIISTVTDPNYIEFWKFVPANNFPNLHELALRYCCRFGSTYVCEQMFSIMNIIKSKYRSRLTDMHLKNLILLASSEINPNIDELIKKIQVQIPH</sequence>
<dbReference type="SUPFAM" id="SSF53098">
    <property type="entry name" value="Ribonuclease H-like"/>
    <property type="match status" value="1"/>
</dbReference>
<evidence type="ECO:0000313" key="2">
    <source>
        <dbReference type="RefSeq" id="XP_028138482.1"/>
    </source>
</evidence>
<dbReference type="PANTHER" id="PTHR45913:SF5">
    <property type="entry name" value="GENERAL TRANSCRIPTION FACTOR II-I REPEAT DOMAIN-CONTAINING PROTEIN 2A-LIKE PROTEIN"/>
    <property type="match status" value="1"/>
</dbReference>
<dbReference type="InParanoid" id="A0A6P7FUM7"/>
<organism evidence="2">
    <name type="scientific">Diabrotica virgifera virgifera</name>
    <name type="common">western corn rootworm</name>
    <dbReference type="NCBI Taxonomy" id="50390"/>
    <lineage>
        <taxon>Eukaryota</taxon>
        <taxon>Metazoa</taxon>
        <taxon>Ecdysozoa</taxon>
        <taxon>Arthropoda</taxon>
        <taxon>Hexapoda</taxon>
        <taxon>Insecta</taxon>
        <taxon>Pterygota</taxon>
        <taxon>Neoptera</taxon>
        <taxon>Endopterygota</taxon>
        <taxon>Coleoptera</taxon>
        <taxon>Polyphaga</taxon>
        <taxon>Cucujiformia</taxon>
        <taxon>Chrysomeloidea</taxon>
        <taxon>Chrysomelidae</taxon>
        <taxon>Galerucinae</taxon>
        <taxon>Diabroticina</taxon>
        <taxon>Diabroticites</taxon>
        <taxon>Diabrotica</taxon>
    </lineage>
</organism>
<gene>
    <name evidence="2" type="primary">LOC114332895</name>
</gene>
<reference evidence="2" key="1">
    <citation type="submission" date="2025-08" db="UniProtKB">
        <authorList>
            <consortium name="RefSeq"/>
        </authorList>
    </citation>
    <scope>IDENTIFICATION</scope>
    <source>
        <tissue evidence="2">Whole insect</tissue>
    </source>
</reference>
<dbReference type="AlphaFoldDB" id="A0A6P7FUM7"/>
<name>A0A6P7FUM7_DIAVI</name>
<dbReference type="InterPro" id="IPR012337">
    <property type="entry name" value="RNaseH-like_sf"/>
</dbReference>
<protein>
    <submittedName>
        <fullName evidence="2">General transcription factor II-I repeat domain-containing protein 2B-like</fullName>
    </submittedName>
</protein>
<dbReference type="PANTHER" id="PTHR45913">
    <property type="entry name" value="EPM2A-INTERACTING PROTEIN 1"/>
    <property type="match status" value="1"/>
</dbReference>
<dbReference type="Pfam" id="PF05699">
    <property type="entry name" value="Dimer_Tnp_hAT"/>
    <property type="match status" value="1"/>
</dbReference>
<dbReference type="InterPro" id="IPR008906">
    <property type="entry name" value="HATC_C_dom"/>
</dbReference>
<dbReference type="RefSeq" id="XP_028138482.1">
    <property type="nucleotide sequence ID" value="XM_028282681.1"/>
</dbReference>
<accession>A0A6P7FUM7</accession>
<evidence type="ECO:0000259" key="1">
    <source>
        <dbReference type="Pfam" id="PF05699"/>
    </source>
</evidence>
<dbReference type="GO" id="GO:0046983">
    <property type="term" value="F:protein dimerization activity"/>
    <property type="evidence" value="ECO:0007669"/>
    <property type="project" value="InterPro"/>
</dbReference>
<feature type="domain" description="HAT C-terminal dimerisation" evidence="1">
    <location>
        <begin position="137"/>
        <end position="202"/>
    </location>
</feature>